<dbReference type="InterPro" id="IPR027417">
    <property type="entry name" value="P-loop_NTPase"/>
</dbReference>
<feature type="compositionally biased region" description="Basic residues" evidence="7">
    <location>
        <begin position="393"/>
        <end position="402"/>
    </location>
</feature>
<gene>
    <name evidence="11" type="ORF">MNR06_10370</name>
</gene>
<dbReference type="InterPro" id="IPR011545">
    <property type="entry name" value="DEAD/DEAH_box_helicase_dom"/>
</dbReference>
<dbReference type="InterPro" id="IPR014014">
    <property type="entry name" value="RNA_helicase_DEAD_Q_motif"/>
</dbReference>
<feature type="domain" description="Helicase C-terminal" evidence="9">
    <location>
        <begin position="238"/>
        <end position="388"/>
    </location>
</feature>
<accession>A0ABY4C8V2</accession>
<dbReference type="Gene3D" id="3.40.50.300">
    <property type="entry name" value="P-loop containing nucleotide triphosphate hydrolases"/>
    <property type="match status" value="2"/>
</dbReference>
<evidence type="ECO:0000256" key="7">
    <source>
        <dbReference type="SAM" id="MobiDB-lite"/>
    </source>
</evidence>
<feature type="compositionally biased region" description="Basic and acidic residues" evidence="7">
    <location>
        <begin position="378"/>
        <end position="392"/>
    </location>
</feature>
<evidence type="ECO:0000313" key="12">
    <source>
        <dbReference type="Proteomes" id="UP000830116"/>
    </source>
</evidence>
<dbReference type="InterPro" id="IPR014001">
    <property type="entry name" value="Helicase_ATP-bd"/>
</dbReference>
<dbReference type="SMART" id="SM00487">
    <property type="entry name" value="DEXDc"/>
    <property type="match status" value="1"/>
</dbReference>
<evidence type="ECO:0000256" key="2">
    <source>
        <dbReference type="ARBA" id="ARBA00022801"/>
    </source>
</evidence>
<dbReference type="GO" id="GO:0004386">
    <property type="term" value="F:helicase activity"/>
    <property type="evidence" value="ECO:0007669"/>
    <property type="project" value="UniProtKB-KW"/>
</dbReference>
<dbReference type="PANTHER" id="PTHR47959:SF1">
    <property type="entry name" value="ATP-DEPENDENT RNA HELICASE DBPA"/>
    <property type="match status" value="1"/>
</dbReference>
<dbReference type="RefSeq" id="WP_243535749.1">
    <property type="nucleotide sequence ID" value="NZ_CP093442.1"/>
</dbReference>
<dbReference type="SMART" id="SM00490">
    <property type="entry name" value="HELICc"/>
    <property type="match status" value="1"/>
</dbReference>
<name>A0ABY4C8V2_9BACT</name>
<evidence type="ECO:0000256" key="3">
    <source>
        <dbReference type="ARBA" id="ARBA00022806"/>
    </source>
</evidence>
<dbReference type="InterPro" id="IPR050079">
    <property type="entry name" value="DEAD_box_RNA_helicase"/>
</dbReference>
<dbReference type="CDD" id="cd00268">
    <property type="entry name" value="DEADc"/>
    <property type="match status" value="1"/>
</dbReference>
<comment type="similarity">
    <text evidence="5">Belongs to the DEAD box helicase family.</text>
</comment>
<evidence type="ECO:0000313" key="11">
    <source>
        <dbReference type="EMBL" id="UOF00106.1"/>
    </source>
</evidence>
<dbReference type="Pfam" id="PF00271">
    <property type="entry name" value="Helicase_C"/>
    <property type="match status" value="1"/>
</dbReference>
<evidence type="ECO:0000256" key="1">
    <source>
        <dbReference type="ARBA" id="ARBA00022741"/>
    </source>
</evidence>
<dbReference type="PROSITE" id="PS51192">
    <property type="entry name" value="HELICASE_ATP_BIND_1"/>
    <property type="match status" value="1"/>
</dbReference>
<keyword evidence="3 11" id="KW-0347">Helicase</keyword>
<keyword evidence="2" id="KW-0378">Hydrolase</keyword>
<evidence type="ECO:0000256" key="6">
    <source>
        <dbReference type="PROSITE-ProRule" id="PRU00552"/>
    </source>
</evidence>
<dbReference type="PANTHER" id="PTHR47959">
    <property type="entry name" value="ATP-DEPENDENT RNA HELICASE RHLE-RELATED"/>
    <property type="match status" value="1"/>
</dbReference>
<reference evidence="11" key="1">
    <citation type="submission" date="2022-03" db="EMBL/GenBank/DDBJ databases">
        <title>Genome Identification and Characterization of new species Bdellovibrio reynosense LBG001 sp. nov. from a Mexico soil sample.</title>
        <authorList>
            <person name="Camilli A."/>
            <person name="Ajao Y."/>
            <person name="Guo X."/>
        </authorList>
    </citation>
    <scope>NUCLEOTIDE SEQUENCE</scope>
    <source>
        <strain evidence="11">LBG001</strain>
    </source>
</reference>
<evidence type="ECO:0000259" key="10">
    <source>
        <dbReference type="PROSITE" id="PS51195"/>
    </source>
</evidence>
<dbReference type="CDD" id="cd18787">
    <property type="entry name" value="SF2_C_DEAD"/>
    <property type="match status" value="1"/>
</dbReference>
<sequence>MNTFPDFGLLPSLIKTLKTLKIYTPTEIQRNAIPLLMSGQSVVGVSETGSGKTLTYALPILHLLKSFENEGNSVTEAAMPRAIVLVPSRDLGEQVSKVFKQYTHDTRLRVRPVLGGTTFEQSRRSIEGAFEILLATPGRLTQLMEKDLINFSDVRMIVFDEADQMLDDGFLTESEMIVKACPDDIPLALFSATVSKRVQELMTSLFEKAEVVRSSGAGKVVKTLKTKNETVIDGLRWPIFEKLLKQKPEGGTIVFTNTREQCDKLAAEIEKKGFACVVYRGEMDKGQRRSNLNSFRKGEVNLLVSTDLAARGLDLDHVGRVINFHLPQDMENYLHRAGRTARAGKEGLVVNLVTERDLNLIAKLEGKGVKELKTRFKDKNGKRLHAPEELRKPKVAKAKTKSAKPAQENGAKAKPGFKPKFKPKSQARSFT</sequence>
<evidence type="ECO:0000256" key="5">
    <source>
        <dbReference type="ARBA" id="ARBA00038437"/>
    </source>
</evidence>
<feature type="region of interest" description="Disordered" evidence="7">
    <location>
        <begin position="378"/>
        <end position="431"/>
    </location>
</feature>
<evidence type="ECO:0000259" key="9">
    <source>
        <dbReference type="PROSITE" id="PS51194"/>
    </source>
</evidence>
<dbReference type="InterPro" id="IPR044742">
    <property type="entry name" value="DEAD/DEAH_RhlB"/>
</dbReference>
<feature type="domain" description="DEAD-box RNA helicase Q" evidence="10">
    <location>
        <begin position="2"/>
        <end position="30"/>
    </location>
</feature>
<evidence type="ECO:0000259" key="8">
    <source>
        <dbReference type="PROSITE" id="PS51192"/>
    </source>
</evidence>
<dbReference type="EMBL" id="CP093442">
    <property type="protein sequence ID" value="UOF00106.1"/>
    <property type="molecule type" value="Genomic_DNA"/>
</dbReference>
<dbReference type="Pfam" id="PF00270">
    <property type="entry name" value="DEAD"/>
    <property type="match status" value="1"/>
</dbReference>
<dbReference type="Proteomes" id="UP000830116">
    <property type="component" value="Chromosome"/>
</dbReference>
<protein>
    <submittedName>
        <fullName evidence="11">DEAD/DEAH box helicase</fullName>
    </submittedName>
</protein>
<proteinExistence type="inferred from homology"/>
<feature type="domain" description="Helicase ATP-binding" evidence="8">
    <location>
        <begin position="33"/>
        <end position="212"/>
    </location>
</feature>
<keyword evidence="12" id="KW-1185">Reference proteome</keyword>
<keyword evidence="4" id="KW-0067">ATP-binding</keyword>
<dbReference type="PROSITE" id="PS51194">
    <property type="entry name" value="HELICASE_CTER"/>
    <property type="match status" value="1"/>
</dbReference>
<dbReference type="SUPFAM" id="SSF52540">
    <property type="entry name" value="P-loop containing nucleoside triphosphate hydrolases"/>
    <property type="match status" value="1"/>
</dbReference>
<keyword evidence="1" id="KW-0547">Nucleotide-binding</keyword>
<feature type="short sequence motif" description="Q motif" evidence="6">
    <location>
        <begin position="2"/>
        <end position="30"/>
    </location>
</feature>
<dbReference type="PROSITE" id="PS51195">
    <property type="entry name" value="Q_MOTIF"/>
    <property type="match status" value="1"/>
</dbReference>
<dbReference type="InterPro" id="IPR001650">
    <property type="entry name" value="Helicase_C-like"/>
</dbReference>
<feature type="compositionally biased region" description="Basic residues" evidence="7">
    <location>
        <begin position="415"/>
        <end position="425"/>
    </location>
</feature>
<organism evidence="11 12">
    <name type="scientific">Bdellovibrio reynosensis</name>
    <dbReference type="NCBI Taxonomy" id="2835041"/>
    <lineage>
        <taxon>Bacteria</taxon>
        <taxon>Pseudomonadati</taxon>
        <taxon>Bdellovibrionota</taxon>
        <taxon>Bdellovibrionia</taxon>
        <taxon>Bdellovibrionales</taxon>
        <taxon>Pseudobdellovibrionaceae</taxon>
        <taxon>Bdellovibrio</taxon>
    </lineage>
</organism>
<evidence type="ECO:0000256" key="4">
    <source>
        <dbReference type="ARBA" id="ARBA00022840"/>
    </source>
</evidence>